<dbReference type="AlphaFoldDB" id="A0A0F8YTI3"/>
<reference evidence="1" key="1">
    <citation type="journal article" date="2015" name="Nature">
        <title>Complex archaea that bridge the gap between prokaryotes and eukaryotes.</title>
        <authorList>
            <person name="Spang A."/>
            <person name="Saw J.H."/>
            <person name="Jorgensen S.L."/>
            <person name="Zaremba-Niedzwiedzka K."/>
            <person name="Martijn J."/>
            <person name="Lind A.E."/>
            <person name="van Eijk R."/>
            <person name="Schleper C."/>
            <person name="Guy L."/>
            <person name="Ettema T.J."/>
        </authorList>
    </citation>
    <scope>NUCLEOTIDE SEQUENCE</scope>
</reference>
<evidence type="ECO:0000313" key="1">
    <source>
        <dbReference type="EMBL" id="KKK57384.1"/>
    </source>
</evidence>
<comment type="caution">
    <text evidence="1">The sequence shown here is derived from an EMBL/GenBank/DDBJ whole genome shotgun (WGS) entry which is preliminary data.</text>
</comment>
<feature type="non-terminal residue" evidence="1">
    <location>
        <position position="51"/>
    </location>
</feature>
<protein>
    <submittedName>
        <fullName evidence="1">Uncharacterized protein</fullName>
    </submittedName>
</protein>
<dbReference type="EMBL" id="LAZR01064506">
    <property type="protein sequence ID" value="KKK57384.1"/>
    <property type="molecule type" value="Genomic_DNA"/>
</dbReference>
<accession>A0A0F8YTI3</accession>
<organism evidence="1">
    <name type="scientific">marine sediment metagenome</name>
    <dbReference type="NCBI Taxonomy" id="412755"/>
    <lineage>
        <taxon>unclassified sequences</taxon>
        <taxon>metagenomes</taxon>
        <taxon>ecological metagenomes</taxon>
    </lineage>
</organism>
<sequence>MIFQHTHKWIFDVSPATGQPKTHTRRIVKRGQKLVNHIGDDGHDLPVVISA</sequence>
<proteinExistence type="predicted"/>
<name>A0A0F8YTI3_9ZZZZ</name>
<gene>
    <name evidence="1" type="ORF">LCGC14_3055000</name>
</gene>